<evidence type="ECO:0000256" key="4">
    <source>
        <dbReference type="ARBA" id="ARBA00023136"/>
    </source>
</evidence>
<evidence type="ECO:0000313" key="8">
    <source>
        <dbReference type="RefSeq" id="XP_031549091.1"/>
    </source>
</evidence>
<feature type="transmembrane region" description="Helical" evidence="5">
    <location>
        <begin position="390"/>
        <end position="411"/>
    </location>
</feature>
<organism evidence="7 8">
    <name type="scientific">Actinia tenebrosa</name>
    <name type="common">Australian red waratah sea anemone</name>
    <dbReference type="NCBI Taxonomy" id="6105"/>
    <lineage>
        <taxon>Eukaryota</taxon>
        <taxon>Metazoa</taxon>
        <taxon>Cnidaria</taxon>
        <taxon>Anthozoa</taxon>
        <taxon>Hexacorallia</taxon>
        <taxon>Actiniaria</taxon>
        <taxon>Actiniidae</taxon>
        <taxon>Actinia</taxon>
    </lineage>
</organism>
<dbReference type="InterPro" id="IPR011547">
    <property type="entry name" value="SLC26A/SulP_dom"/>
</dbReference>
<feature type="domain" description="SLC26A/SulP transporter" evidence="6">
    <location>
        <begin position="87"/>
        <end position="487"/>
    </location>
</feature>
<evidence type="ECO:0000256" key="3">
    <source>
        <dbReference type="ARBA" id="ARBA00022989"/>
    </source>
</evidence>
<evidence type="ECO:0000256" key="2">
    <source>
        <dbReference type="ARBA" id="ARBA00022692"/>
    </source>
</evidence>
<dbReference type="PANTHER" id="PTHR11814">
    <property type="entry name" value="SULFATE TRANSPORTER"/>
    <property type="match status" value="1"/>
</dbReference>
<dbReference type="GO" id="GO:0016020">
    <property type="term" value="C:membrane"/>
    <property type="evidence" value="ECO:0007669"/>
    <property type="project" value="UniProtKB-SubCell"/>
</dbReference>
<feature type="transmembrane region" description="Helical" evidence="5">
    <location>
        <begin position="196"/>
        <end position="215"/>
    </location>
</feature>
<dbReference type="Pfam" id="PF00916">
    <property type="entry name" value="Sulfate_transp"/>
    <property type="match status" value="1"/>
</dbReference>
<sequence>MCDSLKNSKISPSSLHINITRPVYTEKSFTKQFTKAKKKETSRSLCGKITGSIDKIIPRLRCNIQTVSNCFPIIKWLPNYSLKNDILADFTGGLTVGIMHIPQGLAFAMLASLPPVTGLYTALVPVFVYMLMGTSRYLSQGSFAVICLMVAQVCEREVLKIEGLGPSVSSVQNMTNSSPTLLPDGMMWSPFDAKKIKIAVSLALLIGFMQVAMGILRFGFIATYLSDPLISGFTTGCAVLVVPSQLKHILGLNVPQFTGVLFSVRMAVHMLKNIASSNLGSIITGSLSLFVLIGLKTFNEKFKSKLPFPVIAGTAISYAGEINSNFGVQILEKIPKGIPPISIPSISLMQNMITDAFVISIVIFATNISLSKMFAKKNGQTIDANQELIAYGACNIGISFFSGFAICNALARTVVQENLAHTQLCSIVVIGLILLVLLFIAHLFFHLPKAILAAIIIANLIGLLRQFSRLKDLWKICRNDAIVWFATCFGVILLGIDMGLGCGVLCAVLMVVLPSSSPKYSILGHVPGTDIFKDINAYPHP</sequence>
<dbReference type="NCBIfam" id="TIGR00815">
    <property type="entry name" value="sulP"/>
    <property type="match status" value="1"/>
</dbReference>
<feature type="transmembrane region" description="Helical" evidence="5">
    <location>
        <begin position="451"/>
        <end position="470"/>
    </location>
</feature>
<keyword evidence="3 5" id="KW-1133">Transmembrane helix</keyword>
<proteinExistence type="predicted"/>
<dbReference type="OrthoDB" id="288203at2759"/>
<reference evidence="8" key="1">
    <citation type="submission" date="2025-08" db="UniProtKB">
        <authorList>
            <consortium name="RefSeq"/>
        </authorList>
    </citation>
    <scope>IDENTIFICATION</scope>
    <source>
        <tissue evidence="8">Tentacle</tissue>
    </source>
</reference>
<keyword evidence="4 5" id="KW-0472">Membrane</keyword>
<feature type="transmembrane region" description="Helical" evidence="5">
    <location>
        <begin position="352"/>
        <end position="370"/>
    </location>
</feature>
<dbReference type="AlphaFoldDB" id="A0A6P8H126"/>
<evidence type="ECO:0000256" key="5">
    <source>
        <dbReference type="SAM" id="Phobius"/>
    </source>
</evidence>
<dbReference type="Proteomes" id="UP000515163">
    <property type="component" value="Unplaced"/>
</dbReference>
<name>A0A6P8H126_ACTTE</name>
<dbReference type="RefSeq" id="XP_031549091.1">
    <property type="nucleotide sequence ID" value="XM_031693231.1"/>
</dbReference>
<feature type="transmembrane region" description="Helical" evidence="5">
    <location>
        <begin position="105"/>
        <end position="131"/>
    </location>
</feature>
<feature type="transmembrane region" description="Helical" evidence="5">
    <location>
        <begin position="423"/>
        <end position="445"/>
    </location>
</feature>
<comment type="subcellular location">
    <subcellularLocation>
        <location evidence="1">Membrane</location>
        <topology evidence="1">Multi-pass membrane protein</topology>
    </subcellularLocation>
</comment>
<evidence type="ECO:0000256" key="1">
    <source>
        <dbReference type="ARBA" id="ARBA00004141"/>
    </source>
</evidence>
<dbReference type="GeneID" id="116286664"/>
<dbReference type="KEGG" id="aten:116286664"/>
<accession>A0A6P8H126</accession>
<keyword evidence="2 5" id="KW-0812">Transmembrane</keyword>
<keyword evidence="7" id="KW-1185">Reference proteome</keyword>
<dbReference type="GO" id="GO:0055085">
    <property type="term" value="P:transmembrane transport"/>
    <property type="evidence" value="ECO:0007669"/>
    <property type="project" value="InterPro"/>
</dbReference>
<protein>
    <submittedName>
        <fullName evidence="8">Sulfate transporter-like</fullName>
    </submittedName>
</protein>
<evidence type="ECO:0000259" key="6">
    <source>
        <dbReference type="Pfam" id="PF00916"/>
    </source>
</evidence>
<gene>
    <name evidence="8" type="primary">LOC116286664</name>
</gene>
<dbReference type="InParanoid" id="A0A6P8H126"/>
<feature type="transmembrane region" description="Helical" evidence="5">
    <location>
        <begin position="274"/>
        <end position="295"/>
    </location>
</feature>
<dbReference type="InterPro" id="IPR001902">
    <property type="entry name" value="SLC26A/SulP_fam"/>
</dbReference>
<feature type="transmembrane region" description="Helical" evidence="5">
    <location>
        <begin position="482"/>
        <end position="513"/>
    </location>
</feature>
<evidence type="ECO:0000313" key="7">
    <source>
        <dbReference type="Proteomes" id="UP000515163"/>
    </source>
</evidence>